<reference evidence="1 2" key="1">
    <citation type="submission" date="2019-01" db="EMBL/GenBank/DDBJ databases">
        <title>Pseudoxanthomonas composti sp. nov., isolated from compost.</title>
        <authorList>
            <person name="Yang G."/>
        </authorList>
    </citation>
    <scope>NUCLEOTIDE SEQUENCE [LARGE SCALE GENOMIC DNA]</scope>
    <source>
        <strain evidence="1 2">GSS15</strain>
    </source>
</reference>
<evidence type="ECO:0000313" key="2">
    <source>
        <dbReference type="Proteomes" id="UP000289784"/>
    </source>
</evidence>
<dbReference type="RefSeq" id="WP_129471592.1">
    <property type="nucleotide sequence ID" value="NZ_SAWZ01000006.1"/>
</dbReference>
<protein>
    <submittedName>
        <fullName evidence="1">Uncharacterized protein</fullName>
    </submittedName>
</protein>
<keyword evidence="2" id="KW-1185">Reference proteome</keyword>
<proteinExistence type="predicted"/>
<comment type="caution">
    <text evidence="1">The sequence shown here is derived from an EMBL/GenBank/DDBJ whole genome shotgun (WGS) entry which is preliminary data.</text>
</comment>
<dbReference type="AlphaFoldDB" id="A0A4V1N0Y7"/>
<dbReference type="Proteomes" id="UP000289784">
    <property type="component" value="Unassembled WGS sequence"/>
</dbReference>
<name>A0A4V1N0Y7_9GAMM</name>
<accession>A0A4V1N0Y7</accession>
<gene>
    <name evidence="1" type="ORF">EPA99_12650</name>
</gene>
<organism evidence="1 2">
    <name type="scientific">Pseudoxanthomonas composti</name>
    <dbReference type="NCBI Taxonomy" id="2137479"/>
    <lineage>
        <taxon>Bacteria</taxon>
        <taxon>Pseudomonadati</taxon>
        <taxon>Pseudomonadota</taxon>
        <taxon>Gammaproteobacteria</taxon>
        <taxon>Lysobacterales</taxon>
        <taxon>Lysobacteraceae</taxon>
        <taxon>Pseudoxanthomonas</taxon>
    </lineage>
</organism>
<dbReference type="EMBL" id="SAWZ01000006">
    <property type="protein sequence ID" value="RXR04321.1"/>
    <property type="molecule type" value="Genomic_DNA"/>
</dbReference>
<sequence length="79" mass="8696">MKRKVGDCTIETTYAVDHAIDGIVGVLQVYGPTGLLLSSQVVTRALREVELVDEQLRRRLEAVVGVDAQGQLSFRSRPD</sequence>
<evidence type="ECO:0000313" key="1">
    <source>
        <dbReference type="EMBL" id="RXR04321.1"/>
    </source>
</evidence>